<dbReference type="Proteomes" id="UP000749646">
    <property type="component" value="Unassembled WGS sequence"/>
</dbReference>
<dbReference type="GO" id="GO:0005819">
    <property type="term" value="C:spindle"/>
    <property type="evidence" value="ECO:0007669"/>
    <property type="project" value="InterPro"/>
</dbReference>
<feature type="non-terminal residue" evidence="7">
    <location>
        <position position="323"/>
    </location>
</feature>
<feature type="compositionally biased region" description="Polar residues" evidence="5">
    <location>
        <begin position="151"/>
        <end position="165"/>
    </location>
</feature>
<dbReference type="PANTHER" id="PTHR14326">
    <property type="entry name" value="TARGETING PROTEIN FOR XKLP2"/>
    <property type="match status" value="1"/>
</dbReference>
<evidence type="ECO:0000256" key="4">
    <source>
        <dbReference type="ARBA" id="ARBA00023212"/>
    </source>
</evidence>
<feature type="domain" description="TPX2 C-terminal" evidence="6">
    <location>
        <begin position="233"/>
        <end position="307"/>
    </location>
</feature>
<dbReference type="InterPro" id="IPR009675">
    <property type="entry name" value="TPX2_fam"/>
</dbReference>
<evidence type="ECO:0000313" key="7">
    <source>
        <dbReference type="EMBL" id="KAF9938597.1"/>
    </source>
</evidence>
<evidence type="ECO:0000313" key="8">
    <source>
        <dbReference type="Proteomes" id="UP000749646"/>
    </source>
</evidence>
<reference evidence="7" key="1">
    <citation type="journal article" date="2020" name="Fungal Divers.">
        <title>Resolving the Mortierellaceae phylogeny through synthesis of multi-gene phylogenetics and phylogenomics.</title>
        <authorList>
            <person name="Vandepol N."/>
            <person name="Liber J."/>
            <person name="Desiro A."/>
            <person name="Na H."/>
            <person name="Kennedy M."/>
            <person name="Barry K."/>
            <person name="Grigoriev I.V."/>
            <person name="Miller A.N."/>
            <person name="O'Donnell K."/>
            <person name="Stajich J.E."/>
            <person name="Bonito G."/>
        </authorList>
    </citation>
    <scope>NUCLEOTIDE SEQUENCE</scope>
    <source>
        <strain evidence="7">MES-2147</strain>
    </source>
</reference>
<feature type="compositionally biased region" description="Polar residues" evidence="5">
    <location>
        <begin position="304"/>
        <end position="313"/>
    </location>
</feature>
<keyword evidence="4" id="KW-0206">Cytoskeleton</keyword>
<dbReference type="EMBL" id="JAAAHW010009591">
    <property type="protein sequence ID" value="KAF9938597.1"/>
    <property type="molecule type" value="Genomic_DNA"/>
</dbReference>
<proteinExistence type="inferred from homology"/>
<dbReference type="OrthoDB" id="1684416at2759"/>
<gene>
    <name evidence="7" type="primary">TPX2</name>
    <name evidence="7" type="ORF">BGZ65_012582</name>
</gene>
<feature type="region of interest" description="Disordered" evidence="5">
    <location>
        <begin position="301"/>
        <end position="323"/>
    </location>
</feature>
<evidence type="ECO:0000256" key="5">
    <source>
        <dbReference type="SAM" id="MobiDB-lite"/>
    </source>
</evidence>
<feature type="region of interest" description="Disordered" evidence="5">
    <location>
        <begin position="140"/>
        <end position="170"/>
    </location>
</feature>
<evidence type="ECO:0000256" key="1">
    <source>
        <dbReference type="ARBA" id="ARBA00004245"/>
    </source>
</evidence>
<dbReference type="InterPro" id="IPR027329">
    <property type="entry name" value="TPX2_C"/>
</dbReference>
<evidence type="ECO:0000256" key="3">
    <source>
        <dbReference type="ARBA" id="ARBA00022490"/>
    </source>
</evidence>
<keyword evidence="3" id="KW-0963">Cytoplasm</keyword>
<sequence>MVFLSWLQPAKRQLTMPSSPVLRTRTRVHKAAATTTLKTTRVLQDISQHVGYKANKINRRIFESSGDLGVPKITKRPLTVPKSPAFSKREHLQVYPAATLTKISEPPSDQKQRLNNIKQSHPVVTQQGLVSCAESARRLSADKAKHADPQDNASEQKQCARSQTPKPAVTVPIPFKFETDIRRERYQEQFQQKLEKWKQIEKDHHFKALPLPVYPEMVPPKKSTKPLTHPESFHFWTDDRAQQREVFEQERRRKGQMIQEMMAEKAREDELRVQQEIREIRKHLVPHPTSIRHYPPIEIHKSSRPLTVPQSPNIGEKRKRQMM</sequence>
<evidence type="ECO:0000256" key="2">
    <source>
        <dbReference type="ARBA" id="ARBA00005885"/>
    </source>
</evidence>
<keyword evidence="8" id="KW-1185">Reference proteome</keyword>
<comment type="similarity">
    <text evidence="2">Belongs to the TPX2 family.</text>
</comment>
<name>A0A9P6IMB3_9FUNG</name>
<dbReference type="GO" id="GO:0060236">
    <property type="term" value="P:regulation of mitotic spindle organization"/>
    <property type="evidence" value="ECO:0007669"/>
    <property type="project" value="InterPro"/>
</dbReference>
<organism evidence="7 8">
    <name type="scientific">Modicella reniformis</name>
    <dbReference type="NCBI Taxonomy" id="1440133"/>
    <lineage>
        <taxon>Eukaryota</taxon>
        <taxon>Fungi</taxon>
        <taxon>Fungi incertae sedis</taxon>
        <taxon>Mucoromycota</taxon>
        <taxon>Mortierellomycotina</taxon>
        <taxon>Mortierellomycetes</taxon>
        <taxon>Mortierellales</taxon>
        <taxon>Mortierellaceae</taxon>
        <taxon>Modicella</taxon>
    </lineage>
</organism>
<feature type="compositionally biased region" description="Basic and acidic residues" evidence="5">
    <location>
        <begin position="140"/>
        <end position="149"/>
    </location>
</feature>
<comment type="subcellular location">
    <subcellularLocation>
        <location evidence="1">Cytoplasm</location>
        <location evidence="1">Cytoskeleton</location>
    </subcellularLocation>
</comment>
<evidence type="ECO:0000259" key="6">
    <source>
        <dbReference type="Pfam" id="PF06886"/>
    </source>
</evidence>
<comment type="caution">
    <text evidence="7">The sequence shown here is derived from an EMBL/GenBank/DDBJ whole genome shotgun (WGS) entry which is preliminary data.</text>
</comment>
<protein>
    <submittedName>
        <fullName evidence="7">Protein tpx2</fullName>
    </submittedName>
</protein>
<dbReference type="GO" id="GO:0005874">
    <property type="term" value="C:microtubule"/>
    <property type="evidence" value="ECO:0007669"/>
    <property type="project" value="InterPro"/>
</dbReference>
<dbReference type="PANTHER" id="PTHR14326:SF44">
    <property type="entry name" value="TARGETING PROTEIN FOR XKLP2"/>
    <property type="match status" value="1"/>
</dbReference>
<dbReference type="AlphaFoldDB" id="A0A9P6IMB3"/>
<accession>A0A9P6IMB3</accession>
<dbReference type="Pfam" id="PF06886">
    <property type="entry name" value="TPX2"/>
    <property type="match status" value="1"/>
</dbReference>